<evidence type="ECO:0000256" key="1">
    <source>
        <dbReference type="SAM" id="MobiDB-lite"/>
    </source>
</evidence>
<evidence type="ECO:0000313" key="2">
    <source>
        <dbReference type="EMBL" id="CAB9528810.1"/>
    </source>
</evidence>
<dbReference type="AlphaFoldDB" id="A0A9N8EYR7"/>
<accession>A0A9N8EYR7</accession>
<feature type="compositionally biased region" description="Basic and acidic residues" evidence="1">
    <location>
        <begin position="1"/>
        <end position="12"/>
    </location>
</feature>
<feature type="compositionally biased region" description="Basic and acidic residues" evidence="1">
    <location>
        <begin position="32"/>
        <end position="41"/>
    </location>
</feature>
<organism evidence="2 3">
    <name type="scientific">Seminavis robusta</name>
    <dbReference type="NCBI Taxonomy" id="568900"/>
    <lineage>
        <taxon>Eukaryota</taxon>
        <taxon>Sar</taxon>
        <taxon>Stramenopiles</taxon>
        <taxon>Ochrophyta</taxon>
        <taxon>Bacillariophyta</taxon>
        <taxon>Bacillariophyceae</taxon>
        <taxon>Bacillariophycidae</taxon>
        <taxon>Naviculales</taxon>
        <taxon>Naviculaceae</taxon>
        <taxon>Seminavis</taxon>
    </lineage>
</organism>
<dbReference type="OrthoDB" id="48357at2759"/>
<protein>
    <submittedName>
        <fullName evidence="2">Uncharacterized protein</fullName>
    </submittedName>
</protein>
<reference evidence="2" key="1">
    <citation type="submission" date="2020-06" db="EMBL/GenBank/DDBJ databases">
        <authorList>
            <consortium name="Plant Systems Biology data submission"/>
        </authorList>
    </citation>
    <scope>NUCLEOTIDE SEQUENCE</scope>
    <source>
        <strain evidence="2">D6</strain>
    </source>
</reference>
<feature type="compositionally biased region" description="Basic residues" evidence="1">
    <location>
        <begin position="483"/>
        <end position="492"/>
    </location>
</feature>
<dbReference type="Proteomes" id="UP001153069">
    <property type="component" value="Unassembled WGS sequence"/>
</dbReference>
<proteinExistence type="predicted"/>
<gene>
    <name evidence="2" type="ORF">SEMRO_2326_G323440.1</name>
</gene>
<feature type="region of interest" description="Disordered" evidence="1">
    <location>
        <begin position="1"/>
        <end position="58"/>
    </location>
</feature>
<feature type="region of interest" description="Disordered" evidence="1">
    <location>
        <begin position="249"/>
        <end position="272"/>
    </location>
</feature>
<evidence type="ECO:0000313" key="3">
    <source>
        <dbReference type="Proteomes" id="UP001153069"/>
    </source>
</evidence>
<feature type="region of interest" description="Disordered" evidence="1">
    <location>
        <begin position="474"/>
        <end position="504"/>
    </location>
</feature>
<comment type="caution">
    <text evidence="2">The sequence shown here is derived from an EMBL/GenBank/DDBJ whole genome shotgun (WGS) entry which is preliminary data.</text>
</comment>
<sequence length="504" mass="55732">MKRQPKDEDTNEHFGFGDSSLRKLWVPSNNSEEGKGKDYQNKSKTRLSGAQQPKSAPVYITIGPPCAGKTSALRMQLEQDGYDPDLVLLNQKKKSSSEEIKTEVALDEQSNVYQRIPLAGFLFPATRLDPQLANTTLDDSGTTVRDRLCSPSTPRLESTDAEIRNIILRVAGRMTPQEFADRAREQALQAGDTVKFFRDRRMQIAEDLIVAVERVSVQAVGEILFQMQLQQEDAGSDVALTTTTGDVSVNELPYHDKDETTMSSPSSSSLPEHNLTAVTNATSAQLLSARALIRTPYVDLFVPHAIFSSGGGLDRAELQLQELLTNLPPTTPVSWGNTNTKPAEYVAALRAAQTAGRPVKFIAWGVSPFLPYVSRQELLRRTVSKFRNTGRYIPAGAVGAAAGRVEWLIREAAKEVGKLLDGEIAMNENDSRQDDDATALDNNYRSEDEHKFNVAFAALAGFAMDEEGRVVRIAQPRTPNQRFHSKKGKGRNKKDSKDRRKVRA</sequence>
<keyword evidence="3" id="KW-1185">Reference proteome</keyword>
<name>A0A9N8EYR7_9STRA</name>
<dbReference type="EMBL" id="CAICTM010002324">
    <property type="protein sequence ID" value="CAB9528810.1"/>
    <property type="molecule type" value="Genomic_DNA"/>
</dbReference>